<protein>
    <submittedName>
        <fullName evidence="2">Uncharacterized protein</fullName>
    </submittedName>
</protein>
<reference evidence="2" key="1">
    <citation type="submission" date="2021-07" db="EMBL/GenBank/DDBJ databases">
        <title>Genome Resource of American Ginseng Black Spot Pathogen Alternaria panax.</title>
        <authorList>
            <person name="Qiu C."/>
            <person name="Wang W."/>
            <person name="Liu Z."/>
        </authorList>
    </citation>
    <scope>NUCLEOTIDE SEQUENCE</scope>
    <source>
        <strain evidence="2">BNCC115425</strain>
    </source>
</reference>
<accession>A0AAD4IAS9</accession>
<feature type="signal peptide" evidence="1">
    <location>
        <begin position="1"/>
        <end position="20"/>
    </location>
</feature>
<proteinExistence type="predicted"/>
<evidence type="ECO:0000313" key="3">
    <source>
        <dbReference type="Proteomes" id="UP001199106"/>
    </source>
</evidence>
<evidence type="ECO:0000313" key="2">
    <source>
        <dbReference type="EMBL" id="KAG9191161.1"/>
    </source>
</evidence>
<dbReference type="AlphaFoldDB" id="A0AAD4IAS9"/>
<gene>
    <name evidence="2" type="ORF">G6011_09249</name>
</gene>
<organism evidence="2 3">
    <name type="scientific">Alternaria panax</name>
    <dbReference type="NCBI Taxonomy" id="48097"/>
    <lineage>
        <taxon>Eukaryota</taxon>
        <taxon>Fungi</taxon>
        <taxon>Dikarya</taxon>
        <taxon>Ascomycota</taxon>
        <taxon>Pezizomycotina</taxon>
        <taxon>Dothideomycetes</taxon>
        <taxon>Pleosporomycetidae</taxon>
        <taxon>Pleosporales</taxon>
        <taxon>Pleosporineae</taxon>
        <taxon>Pleosporaceae</taxon>
        <taxon>Alternaria</taxon>
        <taxon>Alternaria sect. Panax</taxon>
    </lineage>
</organism>
<keyword evidence="1" id="KW-0732">Signal</keyword>
<comment type="caution">
    <text evidence="2">The sequence shown here is derived from an EMBL/GenBank/DDBJ whole genome shotgun (WGS) entry which is preliminary data.</text>
</comment>
<dbReference type="EMBL" id="JAANER010000004">
    <property type="protein sequence ID" value="KAG9191161.1"/>
    <property type="molecule type" value="Genomic_DNA"/>
</dbReference>
<sequence length="211" mass="22959">MQFSTLLAGLFFAIITTSTAWTTGRSLEPWQGGNTVNSTNRDVDINKTCRRLRTLKSLNNIAKNDTAPDATSIHGRLAQARIDWIKSNSADITAKLDKLASNSTLVAECDTIDAQRDAVHECKALDTLERLVTVTNSQTGLGQGPVADFLNDEQKQSLQQKFEKASLKLQELKSNATLMGLCNSNTVLQQNGAIGSRESPPQPAHAICFDI</sequence>
<dbReference type="Proteomes" id="UP001199106">
    <property type="component" value="Unassembled WGS sequence"/>
</dbReference>
<feature type="chain" id="PRO_5042275964" evidence="1">
    <location>
        <begin position="21"/>
        <end position="211"/>
    </location>
</feature>
<evidence type="ECO:0000256" key="1">
    <source>
        <dbReference type="SAM" id="SignalP"/>
    </source>
</evidence>
<name>A0AAD4IAS9_9PLEO</name>
<keyword evidence="3" id="KW-1185">Reference proteome</keyword>